<sequence length="574" mass="62706">MSLQSVYKQFLAAPNLSLLATDASLHFITTLVTINGPSNILKHLNGQDHQLKKKEEIFLNIVEGTSSIAAEIHTTVEFKTSGGSYLPGLDDNFLADRTVTFPIIHIVSFDTQGKIQQIRQNWDQGSLLKLIDVIGKSGRNWPIRDGKDQIKLIASSVRSSGTASHADPLSGARVNSNNPIRDPHASLSLFAPRENVVRESYPAAVEASVSAKPVSRDYHDLFVGKNSDNSSALADDPSPPKAGSKAGAAKKFAPSRLFDADEDGSTSDSPANQKSKDPMYRPNPARYEHFDFTDAPEGEEPIRPATGKGSKGQHQSQWTFDDFQTPEKVVPTKVLRAAEVRHWGNSDDEVLDSPLKFKKAEKPRKDAQTHFDFQDEGTPQQERRIVGRPRGQGHNNGLGLYKDILFDDEGNETPASKKQVTGLANVKNRNKGFDPHFSLTDDSPVTEHPPTHMGEDRAKAVKMMDANWDTYDQSPIAKNARKENDGSSPIRSNSNKEPLSEIDASSNRNHQNVGIKTMGDGMGGSKGAGRRWGFGDDSDGEEAGGLNGVGSKFRNGRPGKAQNQKATGGDFWDF</sequence>
<reference evidence="2" key="1">
    <citation type="submission" date="2020-10" db="EMBL/GenBank/DDBJ databases">
        <title>Genome Sequence of Monilinia vaccinii-corymbosi Sheds Light on Mummy Berry Disease Infection of Blueberry and Mating Type.</title>
        <authorList>
            <person name="Yow A.G."/>
            <person name="Zhang Y."/>
            <person name="Bansal K."/>
            <person name="Eacker S.M."/>
            <person name="Sullivan S."/>
            <person name="Liachko I."/>
            <person name="Cubeta M.A."/>
            <person name="Rollins J.A."/>
            <person name="Ashrafi H."/>
        </authorList>
    </citation>
    <scope>NUCLEOTIDE SEQUENCE</scope>
    <source>
        <strain evidence="2">RL-1</strain>
    </source>
</reference>
<dbReference type="Proteomes" id="UP000672032">
    <property type="component" value="Chromosome 4"/>
</dbReference>
<evidence type="ECO:0000313" key="2">
    <source>
        <dbReference type="EMBL" id="QSZ33954.1"/>
    </source>
</evidence>
<feature type="region of interest" description="Disordered" evidence="1">
    <location>
        <begin position="347"/>
        <end position="455"/>
    </location>
</feature>
<name>A0A8A3PFY5_9HELO</name>
<proteinExistence type="predicted"/>
<dbReference type="AlphaFoldDB" id="A0A8A3PFY5"/>
<accession>A0A8A3PFY5</accession>
<dbReference type="OrthoDB" id="1162399at2759"/>
<organism evidence="2 3">
    <name type="scientific">Monilinia vaccinii-corymbosi</name>
    <dbReference type="NCBI Taxonomy" id="61207"/>
    <lineage>
        <taxon>Eukaryota</taxon>
        <taxon>Fungi</taxon>
        <taxon>Dikarya</taxon>
        <taxon>Ascomycota</taxon>
        <taxon>Pezizomycotina</taxon>
        <taxon>Leotiomycetes</taxon>
        <taxon>Helotiales</taxon>
        <taxon>Sclerotiniaceae</taxon>
        <taxon>Monilinia</taxon>
    </lineage>
</organism>
<feature type="compositionally biased region" description="Basic and acidic residues" evidence="1">
    <location>
        <begin position="358"/>
        <end position="373"/>
    </location>
</feature>
<evidence type="ECO:0008006" key="4">
    <source>
        <dbReference type="Google" id="ProtNLM"/>
    </source>
</evidence>
<feature type="compositionally biased region" description="Gly residues" evidence="1">
    <location>
        <begin position="520"/>
        <end position="532"/>
    </location>
</feature>
<evidence type="ECO:0000313" key="3">
    <source>
        <dbReference type="Proteomes" id="UP000672032"/>
    </source>
</evidence>
<protein>
    <recommendedName>
        <fullName evidence="4">NTF2 domain-containing protein</fullName>
    </recommendedName>
</protein>
<feature type="region of interest" description="Disordered" evidence="1">
    <location>
        <begin position="471"/>
        <end position="574"/>
    </location>
</feature>
<feature type="region of interest" description="Disordered" evidence="1">
    <location>
        <begin position="161"/>
        <end position="180"/>
    </location>
</feature>
<feature type="compositionally biased region" description="Low complexity" evidence="1">
    <location>
        <begin position="241"/>
        <end position="255"/>
    </location>
</feature>
<dbReference type="Gene3D" id="3.10.450.50">
    <property type="match status" value="1"/>
</dbReference>
<dbReference type="EMBL" id="CP063408">
    <property type="protein sequence ID" value="QSZ33954.1"/>
    <property type="molecule type" value="Genomic_DNA"/>
</dbReference>
<gene>
    <name evidence="2" type="ORF">DSL72_005534</name>
</gene>
<keyword evidence="3" id="KW-1185">Reference proteome</keyword>
<feature type="compositionally biased region" description="Polar residues" evidence="1">
    <location>
        <begin position="486"/>
        <end position="514"/>
    </location>
</feature>
<evidence type="ECO:0000256" key="1">
    <source>
        <dbReference type="SAM" id="MobiDB-lite"/>
    </source>
</evidence>
<feature type="region of interest" description="Disordered" evidence="1">
    <location>
        <begin position="228"/>
        <end position="316"/>
    </location>
</feature>